<sequence>MVQSSSPTPEQMDALIAEHQRIARKPPQTVPVDTQPPSKTDPEDSSHTLLPRKRKKEVIPSKGAPASGSSFEIPEPDISKG</sequence>
<evidence type="ECO:0000313" key="2">
    <source>
        <dbReference type="EMBL" id="KAJ0218608.1"/>
    </source>
</evidence>
<feature type="region of interest" description="Disordered" evidence="1">
    <location>
        <begin position="1"/>
        <end position="81"/>
    </location>
</feature>
<keyword evidence="3" id="KW-1185">Reference proteome</keyword>
<comment type="caution">
    <text evidence="2">The sequence shown here is derived from an EMBL/GenBank/DDBJ whole genome shotgun (WGS) entry which is preliminary data.</text>
</comment>
<name>A0A9R1W728_LACSA</name>
<dbReference type="EMBL" id="NBSK02000003">
    <property type="protein sequence ID" value="KAJ0218608.1"/>
    <property type="molecule type" value="Genomic_DNA"/>
</dbReference>
<proteinExistence type="predicted"/>
<reference evidence="2 3" key="1">
    <citation type="journal article" date="2017" name="Nat. Commun.">
        <title>Genome assembly with in vitro proximity ligation data and whole-genome triplication in lettuce.</title>
        <authorList>
            <person name="Reyes-Chin-Wo S."/>
            <person name="Wang Z."/>
            <person name="Yang X."/>
            <person name="Kozik A."/>
            <person name="Arikit S."/>
            <person name="Song C."/>
            <person name="Xia L."/>
            <person name="Froenicke L."/>
            <person name="Lavelle D.O."/>
            <person name="Truco M.J."/>
            <person name="Xia R."/>
            <person name="Zhu S."/>
            <person name="Xu C."/>
            <person name="Xu H."/>
            <person name="Xu X."/>
            <person name="Cox K."/>
            <person name="Korf I."/>
            <person name="Meyers B.C."/>
            <person name="Michelmore R.W."/>
        </authorList>
    </citation>
    <scope>NUCLEOTIDE SEQUENCE [LARGE SCALE GENOMIC DNA]</scope>
    <source>
        <strain evidence="3">cv. Salinas</strain>
        <tissue evidence="2">Seedlings</tissue>
    </source>
</reference>
<accession>A0A9R1W728</accession>
<protein>
    <submittedName>
        <fullName evidence="2">Uncharacterized protein</fullName>
    </submittedName>
</protein>
<dbReference type="AlphaFoldDB" id="A0A9R1W728"/>
<gene>
    <name evidence="2" type="ORF">LSAT_V11C300137590</name>
</gene>
<feature type="compositionally biased region" description="Low complexity" evidence="1">
    <location>
        <begin position="26"/>
        <end position="37"/>
    </location>
</feature>
<evidence type="ECO:0000313" key="3">
    <source>
        <dbReference type="Proteomes" id="UP000235145"/>
    </source>
</evidence>
<dbReference type="Proteomes" id="UP000235145">
    <property type="component" value="Unassembled WGS sequence"/>
</dbReference>
<evidence type="ECO:0000256" key="1">
    <source>
        <dbReference type="SAM" id="MobiDB-lite"/>
    </source>
</evidence>
<organism evidence="2 3">
    <name type="scientific">Lactuca sativa</name>
    <name type="common">Garden lettuce</name>
    <dbReference type="NCBI Taxonomy" id="4236"/>
    <lineage>
        <taxon>Eukaryota</taxon>
        <taxon>Viridiplantae</taxon>
        <taxon>Streptophyta</taxon>
        <taxon>Embryophyta</taxon>
        <taxon>Tracheophyta</taxon>
        <taxon>Spermatophyta</taxon>
        <taxon>Magnoliopsida</taxon>
        <taxon>eudicotyledons</taxon>
        <taxon>Gunneridae</taxon>
        <taxon>Pentapetalae</taxon>
        <taxon>asterids</taxon>
        <taxon>campanulids</taxon>
        <taxon>Asterales</taxon>
        <taxon>Asteraceae</taxon>
        <taxon>Cichorioideae</taxon>
        <taxon>Cichorieae</taxon>
        <taxon>Lactucinae</taxon>
        <taxon>Lactuca</taxon>
    </lineage>
</organism>